<accession>A0ABQ9NA44</accession>
<dbReference type="Proteomes" id="UP001174677">
    <property type="component" value="Chromosome 2"/>
</dbReference>
<evidence type="ECO:0000313" key="7">
    <source>
        <dbReference type="EMBL" id="KAJ9188481.1"/>
    </source>
</evidence>
<comment type="subcellular location">
    <subcellularLocation>
        <location evidence="1">Nucleus</location>
    </subcellularLocation>
</comment>
<feature type="compositionally biased region" description="Low complexity" evidence="6">
    <location>
        <begin position="92"/>
        <end position="104"/>
    </location>
</feature>
<dbReference type="PROSITE" id="PS50985">
    <property type="entry name" value="GRAS"/>
    <property type="match status" value="1"/>
</dbReference>
<evidence type="ECO:0000256" key="1">
    <source>
        <dbReference type="ARBA" id="ARBA00004123"/>
    </source>
</evidence>
<evidence type="ECO:0000256" key="4">
    <source>
        <dbReference type="ARBA" id="ARBA00023242"/>
    </source>
</evidence>
<organism evidence="7 8">
    <name type="scientific">Hevea brasiliensis</name>
    <name type="common">Para rubber tree</name>
    <name type="synonym">Siphonia brasiliensis</name>
    <dbReference type="NCBI Taxonomy" id="3981"/>
    <lineage>
        <taxon>Eukaryota</taxon>
        <taxon>Viridiplantae</taxon>
        <taxon>Streptophyta</taxon>
        <taxon>Embryophyta</taxon>
        <taxon>Tracheophyta</taxon>
        <taxon>Spermatophyta</taxon>
        <taxon>Magnoliopsida</taxon>
        <taxon>eudicotyledons</taxon>
        <taxon>Gunneridae</taxon>
        <taxon>Pentapetalae</taxon>
        <taxon>rosids</taxon>
        <taxon>fabids</taxon>
        <taxon>Malpighiales</taxon>
        <taxon>Euphorbiaceae</taxon>
        <taxon>Crotonoideae</taxon>
        <taxon>Micrandreae</taxon>
        <taxon>Hevea</taxon>
    </lineage>
</organism>
<evidence type="ECO:0000256" key="2">
    <source>
        <dbReference type="ARBA" id="ARBA00023015"/>
    </source>
</evidence>
<dbReference type="PANTHER" id="PTHR31636">
    <property type="entry name" value="OSJNBA0084A10.13 PROTEIN-RELATED"/>
    <property type="match status" value="1"/>
</dbReference>
<keyword evidence="2" id="KW-0805">Transcription regulation</keyword>
<feature type="region of interest" description="Disordered" evidence="6">
    <location>
        <begin position="1"/>
        <end position="114"/>
    </location>
</feature>
<evidence type="ECO:0008006" key="9">
    <source>
        <dbReference type="Google" id="ProtNLM"/>
    </source>
</evidence>
<feature type="region of interest" description="SAW" evidence="5">
    <location>
        <begin position="649"/>
        <end position="720"/>
    </location>
</feature>
<sequence length="721" mass="79027">MKAMPLPFEDFQGTGVLDFSSSSSPDSLSQLPPQNQPHQQQKWQNSNTKENCCYVGSEPTSVLDARRSPSPPTSSSTLSSSQGGSNGGGGASTENTTSAAAAVSGYPSVDTTTEKCGQLGMEDWEGILPGSPSQEQSILRLIMGDVEDPTLGLNKLLQSGTASQDMEFNEGFGVVDQGFGFEPMNSSSLVNSIDPSVHVTSSEFPLLSHNAKIGSVLSQNPSLVNPTSAGNLLLGMFQHQQLPPIEATEEKPQIFNPQVITDQNPAQFGQNPAMFLPLSYAQLQELHLLSPPPTKRLSSGPIGANYEVPKVPFSDSKPDFFLQRQQQQQHQLQMLQQQRPAMMKQKIMTDELAAQQLQQAILNPICQAAELIETGNPVLAQGILARLNHQLSLSIGKPHMRAAFYFKEALQLLLHMNNTTNPSSVSTCSLISKIGAYKSFSEISPILQFANFTCNQALLEACEGFDRIHVIDFDIGFGGQWASLMQELAMRDGGVPSLKITAFASPSSHDEVELSFTEENLRIFASEINMPFEVEILGLESLTSGSWSLPRRVSETEVIAVNLPIGPFSNYPSSLPVALRFVKQLSPKVVVSSDKGCDRTDLPFAHHVNHSIQSYSSLLESLEAVNMNLDALQKIERFLVQPGIENIVLGRHRHPDRTPPWRSLFLQSGFTPFQFSNFAESQAECLVQRTPVRGFHVERRQSSLVLCWQRKELISASAWTC</sequence>
<name>A0ABQ9NA44_HEVBR</name>
<feature type="compositionally biased region" description="Low complexity" evidence="6">
    <location>
        <begin position="20"/>
        <end position="47"/>
    </location>
</feature>
<keyword evidence="8" id="KW-1185">Reference proteome</keyword>
<feature type="region of interest" description="VHIID" evidence="5">
    <location>
        <begin position="437"/>
        <end position="502"/>
    </location>
</feature>
<evidence type="ECO:0000256" key="3">
    <source>
        <dbReference type="ARBA" id="ARBA00023163"/>
    </source>
</evidence>
<keyword evidence="3" id="KW-0804">Transcription</keyword>
<evidence type="ECO:0000256" key="5">
    <source>
        <dbReference type="PROSITE-ProRule" id="PRU01191"/>
    </source>
</evidence>
<evidence type="ECO:0000256" key="6">
    <source>
        <dbReference type="SAM" id="MobiDB-lite"/>
    </source>
</evidence>
<dbReference type="EMBL" id="JARPOI010000002">
    <property type="protein sequence ID" value="KAJ9188481.1"/>
    <property type="molecule type" value="Genomic_DNA"/>
</dbReference>
<proteinExistence type="inferred from homology"/>
<evidence type="ECO:0000313" key="8">
    <source>
        <dbReference type="Proteomes" id="UP001174677"/>
    </source>
</evidence>
<comment type="caution">
    <text evidence="7">The sequence shown here is derived from an EMBL/GenBank/DDBJ whole genome shotgun (WGS) entry which is preliminary data.</text>
</comment>
<comment type="caution">
    <text evidence="5">Lacks conserved residue(s) required for the propagation of feature annotation.</text>
</comment>
<reference evidence="7" key="1">
    <citation type="journal article" date="2023" name="Plant Biotechnol. J.">
        <title>Chromosome-level wild Hevea brasiliensis genome provides new tools for genomic-assisted breeding and valuable loci to elevate rubber yield.</title>
        <authorList>
            <person name="Cheng H."/>
            <person name="Song X."/>
            <person name="Hu Y."/>
            <person name="Wu T."/>
            <person name="Yang Q."/>
            <person name="An Z."/>
            <person name="Feng S."/>
            <person name="Deng Z."/>
            <person name="Wu W."/>
            <person name="Zeng X."/>
            <person name="Tu M."/>
            <person name="Wang X."/>
            <person name="Huang H."/>
        </authorList>
    </citation>
    <scope>NUCLEOTIDE SEQUENCE</scope>
    <source>
        <strain evidence="7">MT/VB/25A 57/8</strain>
    </source>
</reference>
<gene>
    <name evidence="7" type="ORF">P3X46_003837</name>
</gene>
<dbReference type="Pfam" id="PF03514">
    <property type="entry name" value="GRAS"/>
    <property type="match status" value="1"/>
</dbReference>
<dbReference type="InterPro" id="IPR005202">
    <property type="entry name" value="TF_GRAS"/>
</dbReference>
<comment type="similarity">
    <text evidence="5">Belongs to the GRAS family.</text>
</comment>
<feature type="compositionally biased region" description="Low complexity" evidence="6">
    <location>
        <begin position="73"/>
        <end position="83"/>
    </location>
</feature>
<protein>
    <recommendedName>
        <fullName evidence="9">Scarecrow-like protein 6</fullName>
    </recommendedName>
</protein>
<feature type="short sequence motif" description="VHIID" evidence="5">
    <location>
        <begin position="468"/>
        <end position="472"/>
    </location>
</feature>
<keyword evidence="4" id="KW-0539">Nucleus</keyword>
<feature type="region of interest" description="Leucine repeat II (LRII)" evidence="5">
    <location>
        <begin position="516"/>
        <end position="548"/>
    </location>
</feature>